<evidence type="ECO:0000256" key="1">
    <source>
        <dbReference type="ARBA" id="ARBA00022450"/>
    </source>
</evidence>
<evidence type="ECO:0000256" key="2">
    <source>
        <dbReference type="ARBA" id="ARBA00022553"/>
    </source>
</evidence>
<dbReference type="Pfam" id="PF07993">
    <property type="entry name" value="NAD_binding_4"/>
    <property type="match status" value="1"/>
</dbReference>
<keyword evidence="1" id="KW-0596">Phosphopantetheine</keyword>
<protein>
    <submittedName>
        <fullName evidence="5">Thioester reductase domain-containing protein</fullName>
    </submittedName>
</protein>
<reference evidence="5 6" key="1">
    <citation type="submission" date="2016-10" db="EMBL/GenBank/DDBJ databases">
        <authorList>
            <person name="de Groot N.N."/>
        </authorList>
    </citation>
    <scope>NUCLEOTIDE SEQUENCE [LARGE SCALE GENOMIC DNA]</scope>
    <source>
        <strain evidence="5 6">DSM 21800</strain>
    </source>
</reference>
<evidence type="ECO:0000313" key="5">
    <source>
        <dbReference type="EMBL" id="SDS88168.1"/>
    </source>
</evidence>
<dbReference type="AlphaFoldDB" id="A0A1H1VT80"/>
<dbReference type="CDD" id="cd05235">
    <property type="entry name" value="SDR_e1"/>
    <property type="match status" value="1"/>
</dbReference>
<gene>
    <name evidence="5" type="ORF">SAMN04489812_3348</name>
</gene>
<keyword evidence="6" id="KW-1185">Reference proteome</keyword>
<evidence type="ECO:0000313" key="6">
    <source>
        <dbReference type="Proteomes" id="UP000199103"/>
    </source>
</evidence>
<feature type="region of interest" description="Disordered" evidence="3">
    <location>
        <begin position="392"/>
        <end position="429"/>
    </location>
</feature>
<dbReference type="RefSeq" id="WP_091526606.1">
    <property type="nucleotide sequence ID" value="NZ_LT629772.1"/>
</dbReference>
<dbReference type="InterPro" id="IPR013120">
    <property type="entry name" value="FAR_NAD-bd"/>
</dbReference>
<evidence type="ECO:0000256" key="3">
    <source>
        <dbReference type="SAM" id="MobiDB-lite"/>
    </source>
</evidence>
<sequence>MVMNTADILTSDPELDADIVLPDEVQPAGGASTPGTGTILITGATGFLGAALVEQLVRSTDQPIVCLVRPTSELDARSRLQERLTWFGVWRPEWANRVTAVAGDLAADRLGLAPADYTRLADDVSLIFHSGAEVHLAYPYRRLRRPNVLGTREIIRLAAQGRPKRLCHISTLSTIDAAVTETAGGSELADPAPFGPLELMSTGYARSKWVAEKLIVQAADRGMDVITIRLGALAGHARTGVSNPNDYAWLLMAACLHLGSAPVLRAPTTWLTVDYVAEAVVALAGTPPIDYQPYQVVPRSAISYADLFSWTRRAGYRLRTIGFARWRATLINAPSGADRSVQAIGSVIPSDGLPGEAQAHLRSLRTERLLDELGLAPAPLTEEVFGRLLRVGAERGEIPPPDQPTPGRTAGGRPDDGQVSTQHTERISA</sequence>
<dbReference type="EMBL" id="LT629772">
    <property type="protein sequence ID" value="SDS88168.1"/>
    <property type="molecule type" value="Genomic_DNA"/>
</dbReference>
<dbReference type="PANTHER" id="PTHR44845:SF6">
    <property type="entry name" value="BETA-ALANINE-ACTIVATING ENZYME"/>
    <property type="match status" value="1"/>
</dbReference>
<proteinExistence type="predicted"/>
<dbReference type="Proteomes" id="UP000199103">
    <property type="component" value="Chromosome I"/>
</dbReference>
<dbReference type="InterPro" id="IPR010080">
    <property type="entry name" value="Thioester_reductase-like_dom"/>
</dbReference>
<dbReference type="Gene3D" id="3.40.50.720">
    <property type="entry name" value="NAD(P)-binding Rossmann-like Domain"/>
    <property type="match status" value="1"/>
</dbReference>
<dbReference type="SUPFAM" id="SSF51735">
    <property type="entry name" value="NAD(P)-binding Rossmann-fold domains"/>
    <property type="match status" value="1"/>
</dbReference>
<dbReference type="NCBIfam" id="TIGR01746">
    <property type="entry name" value="Thioester-redct"/>
    <property type="match status" value="1"/>
</dbReference>
<dbReference type="PANTHER" id="PTHR44845">
    <property type="entry name" value="CARRIER DOMAIN-CONTAINING PROTEIN"/>
    <property type="match status" value="1"/>
</dbReference>
<name>A0A1H1VT80_9ACTN</name>
<keyword evidence="2" id="KW-0597">Phosphoprotein</keyword>
<accession>A0A1H1VT80</accession>
<feature type="domain" description="Thioester reductase (TE)" evidence="4">
    <location>
        <begin position="41"/>
        <end position="280"/>
    </location>
</feature>
<dbReference type="STRING" id="630515.SAMN04489812_3348"/>
<dbReference type="OrthoDB" id="9778690at2"/>
<organism evidence="5 6">
    <name type="scientific">Microlunatus soli</name>
    <dbReference type="NCBI Taxonomy" id="630515"/>
    <lineage>
        <taxon>Bacteria</taxon>
        <taxon>Bacillati</taxon>
        <taxon>Actinomycetota</taxon>
        <taxon>Actinomycetes</taxon>
        <taxon>Propionibacteriales</taxon>
        <taxon>Propionibacteriaceae</taxon>
        <taxon>Microlunatus</taxon>
    </lineage>
</organism>
<evidence type="ECO:0000259" key="4">
    <source>
        <dbReference type="Pfam" id="PF07993"/>
    </source>
</evidence>
<dbReference type="InterPro" id="IPR036291">
    <property type="entry name" value="NAD(P)-bd_dom_sf"/>
</dbReference>